<dbReference type="Pfam" id="PF08282">
    <property type="entry name" value="Hydrolase_3"/>
    <property type="match status" value="1"/>
</dbReference>
<accession>A0ABV6UGP4</accession>
<dbReference type="SUPFAM" id="SSF56784">
    <property type="entry name" value="HAD-like"/>
    <property type="match status" value="1"/>
</dbReference>
<dbReference type="Gene3D" id="3.30.1240.10">
    <property type="match status" value="1"/>
</dbReference>
<dbReference type="EC" id="3.1.3.-" evidence="1"/>
<sequence length="274" mass="28685">MTATPATRPRLIATDLDGTLLRSDGTVSARTQAALALAEDAGISIVFVTGRPPRWLESLAEHTGRHGVAICSNGGAVYDVRRKELVETSPLRVEDSLAVVTALRAELPEVAFGIEYPGGFSHEPGYRSMLDWSPANRIASVEELLGGAEGGTVFKLLAQVPGMDPDEMLRRACGAAGDLAEITRSSPLLEIGARGVTKATALARWCAEKGIAADEVVAFGDMPNDLPMLAWAGRGYAMANAHPAVLGSCTLRAGDHDRDGVAEVIESLVAGAQG</sequence>
<dbReference type="Proteomes" id="UP001592528">
    <property type="component" value="Unassembled WGS sequence"/>
</dbReference>
<protein>
    <submittedName>
        <fullName evidence="1">HAD family hydrolase</fullName>
        <ecNumber evidence="1">3.1.3.-</ecNumber>
    </submittedName>
</protein>
<dbReference type="RefSeq" id="WP_157623707.1">
    <property type="nucleotide sequence ID" value="NZ_JBHEZZ010000002.1"/>
</dbReference>
<reference evidence="1 2" key="1">
    <citation type="submission" date="2024-09" db="EMBL/GenBank/DDBJ databases">
        <authorList>
            <person name="Lee S.D."/>
        </authorList>
    </citation>
    <scope>NUCLEOTIDE SEQUENCE [LARGE SCALE GENOMIC DNA]</scope>
    <source>
        <strain evidence="1 2">N1-5</strain>
    </source>
</reference>
<dbReference type="InterPro" id="IPR023214">
    <property type="entry name" value="HAD_sf"/>
</dbReference>
<evidence type="ECO:0000313" key="1">
    <source>
        <dbReference type="EMBL" id="MFC1400607.1"/>
    </source>
</evidence>
<dbReference type="CDD" id="cd07516">
    <property type="entry name" value="HAD_Pase"/>
    <property type="match status" value="1"/>
</dbReference>
<dbReference type="NCBIfam" id="TIGR01484">
    <property type="entry name" value="HAD-SF-IIB"/>
    <property type="match status" value="1"/>
</dbReference>
<evidence type="ECO:0000313" key="2">
    <source>
        <dbReference type="Proteomes" id="UP001592528"/>
    </source>
</evidence>
<comment type="caution">
    <text evidence="1">The sequence shown here is derived from an EMBL/GenBank/DDBJ whole genome shotgun (WGS) entry which is preliminary data.</text>
</comment>
<dbReference type="Gene3D" id="3.40.50.1000">
    <property type="entry name" value="HAD superfamily/HAD-like"/>
    <property type="match status" value="1"/>
</dbReference>
<dbReference type="InterPro" id="IPR036412">
    <property type="entry name" value="HAD-like_sf"/>
</dbReference>
<dbReference type="GO" id="GO:0016787">
    <property type="term" value="F:hydrolase activity"/>
    <property type="evidence" value="ECO:0007669"/>
    <property type="project" value="UniProtKB-KW"/>
</dbReference>
<dbReference type="PANTHER" id="PTHR10000:SF8">
    <property type="entry name" value="HAD SUPERFAMILY HYDROLASE-LIKE, TYPE 3"/>
    <property type="match status" value="1"/>
</dbReference>
<dbReference type="PANTHER" id="PTHR10000">
    <property type="entry name" value="PHOSPHOSERINE PHOSPHATASE"/>
    <property type="match status" value="1"/>
</dbReference>
<proteinExistence type="predicted"/>
<keyword evidence="1" id="KW-0378">Hydrolase</keyword>
<organism evidence="1 2">
    <name type="scientific">Streptacidiphilus cavernicola</name>
    <dbReference type="NCBI Taxonomy" id="3342716"/>
    <lineage>
        <taxon>Bacteria</taxon>
        <taxon>Bacillati</taxon>
        <taxon>Actinomycetota</taxon>
        <taxon>Actinomycetes</taxon>
        <taxon>Kitasatosporales</taxon>
        <taxon>Streptomycetaceae</taxon>
        <taxon>Streptacidiphilus</taxon>
    </lineage>
</organism>
<dbReference type="InterPro" id="IPR006379">
    <property type="entry name" value="HAD-SF_hydro_IIB"/>
</dbReference>
<gene>
    <name evidence="1" type="ORF">ACEZDJ_04815</name>
</gene>
<name>A0ABV6UGP4_9ACTN</name>
<keyword evidence="2" id="KW-1185">Reference proteome</keyword>
<dbReference type="EMBL" id="JBHEZZ010000002">
    <property type="protein sequence ID" value="MFC1400607.1"/>
    <property type="molecule type" value="Genomic_DNA"/>
</dbReference>